<evidence type="ECO:0000313" key="3">
    <source>
        <dbReference type="Proteomes" id="UP001434883"/>
    </source>
</evidence>
<feature type="transmembrane region" description="Helical" evidence="1">
    <location>
        <begin position="27"/>
        <end position="47"/>
    </location>
</feature>
<proteinExistence type="predicted"/>
<gene>
    <name evidence="2" type="ORF">XENOCAPTIV_027027</name>
</gene>
<reference evidence="2 3" key="1">
    <citation type="submission" date="2021-06" db="EMBL/GenBank/DDBJ databases">
        <authorList>
            <person name="Palmer J.M."/>
        </authorList>
    </citation>
    <scope>NUCLEOTIDE SEQUENCE [LARGE SCALE GENOMIC DNA]</scope>
    <source>
        <strain evidence="2 3">XC_2019</strain>
        <tissue evidence="2">Muscle</tissue>
    </source>
</reference>
<dbReference type="Proteomes" id="UP001434883">
    <property type="component" value="Unassembled WGS sequence"/>
</dbReference>
<keyword evidence="1" id="KW-1133">Transmembrane helix</keyword>
<evidence type="ECO:0000256" key="1">
    <source>
        <dbReference type="SAM" id="Phobius"/>
    </source>
</evidence>
<accession>A0ABV0S912</accession>
<dbReference type="EMBL" id="JAHRIN010074115">
    <property type="protein sequence ID" value="MEQ2216963.1"/>
    <property type="molecule type" value="Genomic_DNA"/>
</dbReference>
<sequence>NQNVPRYRNASLIGVCRHHPDPGSVQFVVSCLFTVVGSFFLLFLMSGSVGPGRTGNGRCFSAVLLLLLMGFTASVWAVSEPGKWTVDIDSVSFLSKLLAKSY</sequence>
<evidence type="ECO:0000313" key="2">
    <source>
        <dbReference type="EMBL" id="MEQ2216963.1"/>
    </source>
</evidence>
<comment type="caution">
    <text evidence="2">The sequence shown here is derived from an EMBL/GenBank/DDBJ whole genome shotgun (WGS) entry which is preliminary data.</text>
</comment>
<protein>
    <submittedName>
        <fullName evidence="2">Uncharacterized protein</fullName>
    </submittedName>
</protein>
<keyword evidence="3" id="KW-1185">Reference proteome</keyword>
<organism evidence="2 3">
    <name type="scientific">Xenoophorus captivus</name>
    <dbReference type="NCBI Taxonomy" id="1517983"/>
    <lineage>
        <taxon>Eukaryota</taxon>
        <taxon>Metazoa</taxon>
        <taxon>Chordata</taxon>
        <taxon>Craniata</taxon>
        <taxon>Vertebrata</taxon>
        <taxon>Euteleostomi</taxon>
        <taxon>Actinopterygii</taxon>
        <taxon>Neopterygii</taxon>
        <taxon>Teleostei</taxon>
        <taxon>Neoteleostei</taxon>
        <taxon>Acanthomorphata</taxon>
        <taxon>Ovalentaria</taxon>
        <taxon>Atherinomorphae</taxon>
        <taxon>Cyprinodontiformes</taxon>
        <taxon>Goodeidae</taxon>
        <taxon>Xenoophorus</taxon>
    </lineage>
</organism>
<keyword evidence="1" id="KW-0472">Membrane</keyword>
<feature type="transmembrane region" description="Helical" evidence="1">
    <location>
        <begin position="59"/>
        <end position="78"/>
    </location>
</feature>
<feature type="non-terminal residue" evidence="2">
    <location>
        <position position="1"/>
    </location>
</feature>
<keyword evidence="1" id="KW-0812">Transmembrane</keyword>
<name>A0ABV0S912_9TELE</name>